<feature type="domain" description="GGDEF" evidence="3">
    <location>
        <begin position="177"/>
        <end position="310"/>
    </location>
</feature>
<accession>A0ABW0SM16</accession>
<dbReference type="Pfam" id="PF00990">
    <property type="entry name" value="GGDEF"/>
    <property type="match status" value="1"/>
</dbReference>
<evidence type="ECO:0000259" key="2">
    <source>
        <dbReference type="PROSITE" id="PS50112"/>
    </source>
</evidence>
<keyword evidence="5" id="KW-1185">Reference proteome</keyword>
<dbReference type="InterPro" id="IPR013656">
    <property type="entry name" value="PAS_4"/>
</dbReference>
<dbReference type="Gene3D" id="3.30.450.20">
    <property type="entry name" value="PAS domain"/>
    <property type="match status" value="1"/>
</dbReference>
<dbReference type="CDD" id="cd00130">
    <property type="entry name" value="PAS"/>
    <property type="match status" value="1"/>
</dbReference>
<dbReference type="PANTHER" id="PTHR44757">
    <property type="entry name" value="DIGUANYLATE CYCLASE DGCP"/>
    <property type="match status" value="1"/>
</dbReference>
<dbReference type="InterPro" id="IPR035965">
    <property type="entry name" value="PAS-like_dom_sf"/>
</dbReference>
<dbReference type="NCBIfam" id="TIGR00254">
    <property type="entry name" value="GGDEF"/>
    <property type="match status" value="1"/>
</dbReference>
<dbReference type="Pfam" id="PF08448">
    <property type="entry name" value="PAS_4"/>
    <property type="match status" value="1"/>
</dbReference>
<organism evidence="4 5">
    <name type="scientific">Lysobacter yangpyeongensis</name>
    <dbReference type="NCBI Taxonomy" id="346182"/>
    <lineage>
        <taxon>Bacteria</taxon>
        <taxon>Pseudomonadati</taxon>
        <taxon>Pseudomonadota</taxon>
        <taxon>Gammaproteobacteria</taxon>
        <taxon>Lysobacterales</taxon>
        <taxon>Lysobacteraceae</taxon>
        <taxon>Lysobacter</taxon>
    </lineage>
</organism>
<dbReference type="EMBL" id="JBHSNM010000002">
    <property type="protein sequence ID" value="MFC5570143.1"/>
    <property type="molecule type" value="Genomic_DNA"/>
</dbReference>
<dbReference type="SUPFAM" id="SSF55073">
    <property type="entry name" value="Nucleotide cyclase"/>
    <property type="match status" value="1"/>
</dbReference>
<feature type="region of interest" description="Disordered" evidence="1">
    <location>
        <begin position="303"/>
        <end position="333"/>
    </location>
</feature>
<keyword evidence="4" id="KW-0808">Transferase</keyword>
<dbReference type="PANTHER" id="PTHR44757:SF4">
    <property type="entry name" value="DIGUANYLATE CYCLASE DGCE-RELATED"/>
    <property type="match status" value="1"/>
</dbReference>
<dbReference type="PROSITE" id="PS50112">
    <property type="entry name" value="PAS"/>
    <property type="match status" value="1"/>
</dbReference>
<dbReference type="SMART" id="SM00091">
    <property type="entry name" value="PAS"/>
    <property type="match status" value="1"/>
</dbReference>
<comment type="caution">
    <text evidence="4">The sequence shown here is derived from an EMBL/GenBank/DDBJ whole genome shotgun (WGS) entry which is preliminary data.</text>
</comment>
<evidence type="ECO:0000256" key="1">
    <source>
        <dbReference type="SAM" id="MobiDB-lite"/>
    </source>
</evidence>
<dbReference type="RefSeq" id="WP_386754494.1">
    <property type="nucleotide sequence ID" value="NZ_JBHSNM010000002.1"/>
</dbReference>
<keyword evidence="4" id="KW-0548">Nucleotidyltransferase</keyword>
<evidence type="ECO:0000313" key="5">
    <source>
        <dbReference type="Proteomes" id="UP001596036"/>
    </source>
</evidence>
<protein>
    <submittedName>
        <fullName evidence="4">Diguanylate cyclase domain-containing protein</fullName>
        <ecNumber evidence="4">2.7.7.65</ecNumber>
    </submittedName>
</protein>
<dbReference type="GO" id="GO:0052621">
    <property type="term" value="F:diguanylate cyclase activity"/>
    <property type="evidence" value="ECO:0007669"/>
    <property type="project" value="UniProtKB-EC"/>
</dbReference>
<dbReference type="SUPFAM" id="SSF55785">
    <property type="entry name" value="PYP-like sensor domain (PAS domain)"/>
    <property type="match status" value="1"/>
</dbReference>
<feature type="compositionally biased region" description="Basic residues" evidence="1">
    <location>
        <begin position="317"/>
        <end position="333"/>
    </location>
</feature>
<gene>
    <name evidence="4" type="ORF">ACFPN1_08740</name>
</gene>
<dbReference type="CDD" id="cd01949">
    <property type="entry name" value="GGDEF"/>
    <property type="match status" value="1"/>
</dbReference>
<dbReference type="Gene3D" id="3.30.70.270">
    <property type="match status" value="1"/>
</dbReference>
<sequence>MDDPAESTEAALRERLARAEARLAQVLDALRALPDGIVLVDRDGRITDLNLGAMHLTGWTEAQALGRPLHEVLALHDSHGRSIDLLAPGRDASGEVASLVRRDRHEVLVDAGIAPILDRAQQPSGAVIAFRNVTAAKRMTDELTFHATHDALTGVLNRRAFESHLQRATEHAARHGTPYALLYLDLDRFKAVNDTAGHVAGDELLRVLSALLQRSLRDHDMLARLGGDEFAVLLEHCEPAEAEEVAERIRAAVEAFRFRWVDREFTVGASIGVVPFRTGGLAPRDVLRLADEMCYRAKAEGRNRVQFHQPDAGPPPRRTRPAQARRKTPSLRH</sequence>
<name>A0ABW0SM16_9GAMM</name>
<dbReference type="PROSITE" id="PS50887">
    <property type="entry name" value="GGDEF"/>
    <property type="match status" value="1"/>
</dbReference>
<dbReference type="InterPro" id="IPR043128">
    <property type="entry name" value="Rev_trsase/Diguanyl_cyclase"/>
</dbReference>
<dbReference type="InterPro" id="IPR029787">
    <property type="entry name" value="Nucleotide_cyclase"/>
</dbReference>
<dbReference type="NCBIfam" id="TIGR00229">
    <property type="entry name" value="sensory_box"/>
    <property type="match status" value="1"/>
</dbReference>
<feature type="domain" description="PAS" evidence="2">
    <location>
        <begin position="19"/>
        <end position="73"/>
    </location>
</feature>
<dbReference type="SMART" id="SM00267">
    <property type="entry name" value="GGDEF"/>
    <property type="match status" value="1"/>
</dbReference>
<dbReference type="EC" id="2.7.7.65" evidence="4"/>
<proteinExistence type="predicted"/>
<dbReference type="Proteomes" id="UP001596036">
    <property type="component" value="Unassembled WGS sequence"/>
</dbReference>
<dbReference type="InterPro" id="IPR000014">
    <property type="entry name" value="PAS"/>
</dbReference>
<evidence type="ECO:0000313" key="4">
    <source>
        <dbReference type="EMBL" id="MFC5570143.1"/>
    </source>
</evidence>
<dbReference type="InterPro" id="IPR000160">
    <property type="entry name" value="GGDEF_dom"/>
</dbReference>
<dbReference type="InterPro" id="IPR052155">
    <property type="entry name" value="Biofilm_reg_signaling"/>
</dbReference>
<evidence type="ECO:0000259" key="3">
    <source>
        <dbReference type="PROSITE" id="PS50887"/>
    </source>
</evidence>
<reference evidence="5" key="1">
    <citation type="journal article" date="2019" name="Int. J. Syst. Evol. Microbiol.">
        <title>The Global Catalogue of Microorganisms (GCM) 10K type strain sequencing project: providing services to taxonomists for standard genome sequencing and annotation.</title>
        <authorList>
            <consortium name="The Broad Institute Genomics Platform"/>
            <consortium name="The Broad Institute Genome Sequencing Center for Infectious Disease"/>
            <person name="Wu L."/>
            <person name="Ma J."/>
        </authorList>
    </citation>
    <scope>NUCLEOTIDE SEQUENCE [LARGE SCALE GENOMIC DNA]</scope>
    <source>
        <strain evidence="5">KACC 11407</strain>
    </source>
</reference>